<sequence length="279" mass="31885">MSTSWLLLCAVARADLVFDPSVERVIVNVGSNTQPSLSHDPQTVAIAVEPMVGCRIREQRNLHVLHAAVAANNTLAFMQWYNKFGESSSLGTATEKAEYTTRYRGKRKIVNVISLTTLVESIPLTVKLWYLKTDMQGFDFDALRSAADILRSGRAQYVMSEVWWDRYQSYAGQNNDFCLHQYPLMRALGYELVDVENGYQSNKYHGIERLKTLDTKQIRSHDEILKMCSMQVDAPDKAGKCNEGDAYWKHASATLPPPRWREQTENPKRRRLMRLDGSF</sequence>
<dbReference type="InterPro" id="IPR052514">
    <property type="entry name" value="SAM-dependent_MTase"/>
</dbReference>
<gene>
    <name evidence="2" type="ORF">PECAL_1P20240</name>
</gene>
<dbReference type="Gene3D" id="3.40.50.150">
    <property type="entry name" value="Vaccinia Virus protein VP39"/>
    <property type="match status" value="1"/>
</dbReference>
<protein>
    <recommendedName>
        <fullName evidence="1">Methyltransferase FkbM domain-containing protein</fullName>
    </recommendedName>
</protein>
<evidence type="ECO:0000259" key="1">
    <source>
        <dbReference type="Pfam" id="PF05050"/>
    </source>
</evidence>
<dbReference type="OrthoDB" id="52398at2759"/>
<dbReference type="PANTHER" id="PTHR34203:SF15">
    <property type="entry name" value="SLL1173 PROTEIN"/>
    <property type="match status" value="1"/>
</dbReference>
<feature type="domain" description="Methyltransferase FkbM" evidence="1">
    <location>
        <begin position="39"/>
        <end position="190"/>
    </location>
</feature>
<accession>A0A8J2S6K8</accession>
<evidence type="ECO:0000313" key="3">
    <source>
        <dbReference type="Proteomes" id="UP000789595"/>
    </source>
</evidence>
<keyword evidence="3" id="KW-1185">Reference proteome</keyword>
<dbReference type="InterPro" id="IPR029063">
    <property type="entry name" value="SAM-dependent_MTases_sf"/>
</dbReference>
<evidence type="ECO:0000313" key="2">
    <source>
        <dbReference type="EMBL" id="CAH0365578.1"/>
    </source>
</evidence>
<name>A0A8J2S6K8_9STRA</name>
<dbReference type="AlphaFoldDB" id="A0A8J2S6K8"/>
<dbReference type="SUPFAM" id="SSF53335">
    <property type="entry name" value="S-adenosyl-L-methionine-dependent methyltransferases"/>
    <property type="match status" value="1"/>
</dbReference>
<dbReference type="Pfam" id="PF05050">
    <property type="entry name" value="Methyltransf_21"/>
    <property type="match status" value="1"/>
</dbReference>
<comment type="caution">
    <text evidence="2">The sequence shown here is derived from an EMBL/GenBank/DDBJ whole genome shotgun (WGS) entry which is preliminary data.</text>
</comment>
<dbReference type="Proteomes" id="UP000789595">
    <property type="component" value="Unassembled WGS sequence"/>
</dbReference>
<dbReference type="InterPro" id="IPR006342">
    <property type="entry name" value="FkbM_mtfrase"/>
</dbReference>
<organism evidence="2 3">
    <name type="scientific">Pelagomonas calceolata</name>
    <dbReference type="NCBI Taxonomy" id="35677"/>
    <lineage>
        <taxon>Eukaryota</taxon>
        <taxon>Sar</taxon>
        <taxon>Stramenopiles</taxon>
        <taxon>Ochrophyta</taxon>
        <taxon>Pelagophyceae</taxon>
        <taxon>Pelagomonadales</taxon>
        <taxon>Pelagomonadaceae</taxon>
        <taxon>Pelagomonas</taxon>
    </lineage>
</organism>
<dbReference type="PANTHER" id="PTHR34203">
    <property type="entry name" value="METHYLTRANSFERASE, FKBM FAMILY PROTEIN"/>
    <property type="match status" value="1"/>
</dbReference>
<dbReference type="EMBL" id="CAKKNE010000001">
    <property type="protein sequence ID" value="CAH0365578.1"/>
    <property type="molecule type" value="Genomic_DNA"/>
</dbReference>
<proteinExistence type="predicted"/>
<reference evidence="2" key="1">
    <citation type="submission" date="2021-11" db="EMBL/GenBank/DDBJ databases">
        <authorList>
            <consortium name="Genoscope - CEA"/>
            <person name="William W."/>
        </authorList>
    </citation>
    <scope>NUCLEOTIDE SEQUENCE</scope>
</reference>